<feature type="non-terminal residue" evidence="3">
    <location>
        <position position="155"/>
    </location>
</feature>
<name>A0A8J2K1C3_9HEXA</name>
<comment type="caution">
    <text evidence="3">The sequence shown here is derived from an EMBL/GenBank/DDBJ whole genome shotgun (WGS) entry which is preliminary data.</text>
</comment>
<evidence type="ECO:0000313" key="3">
    <source>
        <dbReference type="EMBL" id="CAG7730287.1"/>
    </source>
</evidence>
<evidence type="ECO:0000256" key="1">
    <source>
        <dbReference type="SAM" id="MobiDB-lite"/>
    </source>
</evidence>
<sequence length="155" mass="16749">MVSSTPILVLCVILGASCRTIERQDRKLSKVMEQTYSKTSQGSNIDLPDMTNHRRGLPKAVPFIPNQNKTGLSNGNVTEVGPRDRAIYSGSGSINELSSPSHTPQPQPESHASEASSKDSDYTSTELNQHTTEDTESNDTSSSSLPNSTETELPD</sequence>
<keyword evidence="2" id="KW-0732">Signal</keyword>
<dbReference type="AlphaFoldDB" id="A0A8J2K1C3"/>
<feature type="region of interest" description="Disordered" evidence="1">
    <location>
        <begin position="38"/>
        <end position="155"/>
    </location>
</feature>
<dbReference type="Proteomes" id="UP000708208">
    <property type="component" value="Unassembled WGS sequence"/>
</dbReference>
<feature type="signal peptide" evidence="2">
    <location>
        <begin position="1"/>
        <end position="18"/>
    </location>
</feature>
<feature type="compositionally biased region" description="Low complexity" evidence="1">
    <location>
        <begin position="138"/>
        <end position="155"/>
    </location>
</feature>
<accession>A0A8J2K1C3</accession>
<protein>
    <submittedName>
        <fullName evidence="3">Uncharacterized protein</fullName>
    </submittedName>
</protein>
<evidence type="ECO:0000313" key="4">
    <source>
        <dbReference type="Proteomes" id="UP000708208"/>
    </source>
</evidence>
<gene>
    <name evidence="3" type="ORF">AFUS01_LOCUS18944</name>
</gene>
<proteinExistence type="predicted"/>
<feature type="chain" id="PRO_5035159025" evidence="2">
    <location>
        <begin position="19"/>
        <end position="155"/>
    </location>
</feature>
<feature type="compositionally biased region" description="Polar residues" evidence="1">
    <location>
        <begin position="65"/>
        <end position="77"/>
    </location>
</feature>
<keyword evidence="4" id="KW-1185">Reference proteome</keyword>
<evidence type="ECO:0000256" key="2">
    <source>
        <dbReference type="SAM" id="SignalP"/>
    </source>
</evidence>
<organism evidence="3 4">
    <name type="scientific">Allacma fusca</name>
    <dbReference type="NCBI Taxonomy" id="39272"/>
    <lineage>
        <taxon>Eukaryota</taxon>
        <taxon>Metazoa</taxon>
        <taxon>Ecdysozoa</taxon>
        <taxon>Arthropoda</taxon>
        <taxon>Hexapoda</taxon>
        <taxon>Collembola</taxon>
        <taxon>Symphypleona</taxon>
        <taxon>Sminthuridae</taxon>
        <taxon>Allacma</taxon>
    </lineage>
</organism>
<dbReference type="EMBL" id="CAJVCH010192031">
    <property type="protein sequence ID" value="CAG7730287.1"/>
    <property type="molecule type" value="Genomic_DNA"/>
</dbReference>
<reference evidence="3" key="1">
    <citation type="submission" date="2021-06" db="EMBL/GenBank/DDBJ databases">
        <authorList>
            <person name="Hodson N. C."/>
            <person name="Mongue J. A."/>
            <person name="Jaron S. K."/>
        </authorList>
    </citation>
    <scope>NUCLEOTIDE SEQUENCE</scope>
</reference>
<feature type="compositionally biased region" description="Polar residues" evidence="1">
    <location>
        <begin position="90"/>
        <end position="115"/>
    </location>
</feature>